<dbReference type="GO" id="GO:0005886">
    <property type="term" value="C:plasma membrane"/>
    <property type="evidence" value="ECO:0007669"/>
    <property type="project" value="UniProtKB-SubCell"/>
</dbReference>
<dbReference type="InterPro" id="IPR022645">
    <property type="entry name" value="SecD/SecF_bac"/>
</dbReference>
<dbReference type="Proteomes" id="UP000270927">
    <property type="component" value="Unassembled WGS sequence"/>
</dbReference>
<feature type="transmembrane region" description="Helical" evidence="9">
    <location>
        <begin position="476"/>
        <end position="495"/>
    </location>
</feature>
<evidence type="ECO:0000256" key="5">
    <source>
        <dbReference type="ARBA" id="ARBA00022927"/>
    </source>
</evidence>
<comment type="subunit">
    <text evidence="10">Forms a complex with SecD. Part of the essential Sec protein translocation apparatus which comprises SecA, SecYEG and auxiliary proteins SecDF. Other proteins may also be involved.</text>
</comment>
<keyword evidence="6 9" id="KW-1133">Transmembrane helix</keyword>
<dbReference type="Pfam" id="PF02355">
    <property type="entry name" value="SecD_SecF_C"/>
    <property type="match status" value="2"/>
</dbReference>
<feature type="transmembrane region" description="Helical" evidence="9">
    <location>
        <begin position="526"/>
        <end position="547"/>
    </location>
</feature>
<dbReference type="InterPro" id="IPR054384">
    <property type="entry name" value="SecDF_P1_head"/>
</dbReference>
<dbReference type="InterPro" id="IPR055344">
    <property type="entry name" value="SecD_SecF_C_bact"/>
</dbReference>
<dbReference type="InterPro" id="IPR022646">
    <property type="entry name" value="SecD/SecF_CS"/>
</dbReference>
<evidence type="ECO:0000256" key="7">
    <source>
        <dbReference type="ARBA" id="ARBA00023010"/>
    </source>
</evidence>
<dbReference type="Gene3D" id="1.20.1640.10">
    <property type="entry name" value="Multidrug efflux transporter AcrB transmembrane domain"/>
    <property type="match status" value="2"/>
</dbReference>
<evidence type="ECO:0000256" key="6">
    <source>
        <dbReference type="ARBA" id="ARBA00022989"/>
    </source>
</evidence>
<dbReference type="InterPro" id="IPR022813">
    <property type="entry name" value="SecD/SecF_arch_bac"/>
</dbReference>
<dbReference type="PRINTS" id="PR01755">
    <property type="entry name" value="SECFTRNLCASE"/>
</dbReference>
<comment type="caution">
    <text evidence="9">Lacks conserved residue(s) required for the propagation of feature annotation.</text>
</comment>
<sequence>MRSKNIVLSLTIITFLLSIYYLSFTFVDYRVQRHAEQQAMDAEGKVDFDKKQHYLMEQWKKPVYNLLGATYTYEEVKERSCKLGLDLQGGMHVTMELSPVELVKGLASYHRDPSFVEALQWAQREREKGAPASFSKLFVEAYKRMAPEGDIRDIFATATNRARAYTFSSEQDVIRAIDQEIANALDRSLTIVRSRLDRFGASQPNIQQLPGTGRIQIDLPGVTSPERVRKLLQGVGQLRFWEVAEVEEYGPQWEAVNNFLLDEEKKALEATLPKDITEEEKAQRMPKQSMLQRLSKCPFSSGLAYAPQDMDQIEAILRKEKVKSLLPQITWMWEKKEHTLKDGTQAVTLYAIKQSKEQKPLLEGDIITHATQNLGEANEPCVSMRMNSKGAQIWKRITANNIGKRIAIVLDNRVYSAPMVQQEIPNGYSQISGSFTVEEAKDLASILQTGSLPAPLKMVEEVIMGPSLGKMAQTQGLVTTALGLGLVLLFMIVYYAKGGIIANIALLFNLLFIVSVLAQLDATLTLPGIAGLVLTIGMSIDANVLIFERIREELAKKVHIKEAIIRGYEKSYSSIIDSNVTTFLTGVILFYLGQGPVRSFAIILMIGIISSVFSSIFITRLFFSFFIDGYRTPNLTFSYGKLPTLFKDIQINFIKNRYRFYAFSLSFIALGAFCFYQNKGLTLGVDFVGGRSYVVNFYKPMDSSFLKKELSSSFEESVEVRTYGTNSVMQITTSYLSNEDAPETDKKVKCKLVTALKALTPLEKTETNQAPPKKSFSIISSSKVGATVAQDVQKSAKKAIALALFGIFLYVALRFKKWAFGLAAVCALIHDVLMVMAGFSIARTFGYNYEVNEVFLAAMLTVIGYSINDTVVIFDRIREKLINKTAAVDINVINHSIRETLSRTIITSLTTLLAVSMLFFFGGEALRSFSFALLLGVLFGTYSSICIAAPLMADFGGKSSILIK</sequence>
<dbReference type="Pfam" id="PF07549">
    <property type="entry name" value="Sec_GG"/>
    <property type="match status" value="2"/>
</dbReference>
<comment type="function">
    <text evidence="9">Part of the Sec protein translocase complex. Interacts with the SecYEG preprotein conducting channel. SecDF uses the proton motive force (PMF) to complete protein translocation after the ATP-dependent function of SecA.</text>
</comment>
<feature type="transmembrane region" description="Helical" evidence="9">
    <location>
        <begin position="599"/>
        <end position="623"/>
    </location>
</feature>
<evidence type="ECO:0000256" key="2">
    <source>
        <dbReference type="ARBA" id="ARBA00022448"/>
    </source>
</evidence>
<proteinExistence type="inferred from homology"/>
<keyword evidence="4 9" id="KW-0812">Transmembrane</keyword>
<feature type="transmembrane region" description="Helical" evidence="9">
    <location>
        <begin position="820"/>
        <end position="842"/>
    </location>
</feature>
<dbReference type="FunFam" id="1.20.1640.10:FF:000004">
    <property type="entry name" value="Protein translocase subunit SecD"/>
    <property type="match status" value="1"/>
</dbReference>
<dbReference type="AlphaFoldDB" id="A0A3N2QBG5"/>
<dbReference type="OrthoDB" id="9805019at2"/>
<feature type="domain" description="Protein translocase subunit SecDF P1" evidence="12">
    <location>
        <begin position="186"/>
        <end position="244"/>
    </location>
</feature>
<keyword evidence="2 9" id="KW-0813">Transport</keyword>
<dbReference type="RefSeq" id="WP_123663440.1">
    <property type="nucleotide sequence ID" value="NZ_RARA01000026.1"/>
</dbReference>
<comment type="similarity">
    <text evidence="10">Belongs to the SecD/SecF family. SecF subfamily.</text>
</comment>
<feature type="transmembrane region" description="Helical" evidence="9">
    <location>
        <begin position="660"/>
        <end position="678"/>
    </location>
</feature>
<comment type="caution">
    <text evidence="14">The sequence shown here is derived from an EMBL/GenBank/DDBJ whole genome shotgun (WGS) entry which is preliminary data.</text>
</comment>
<comment type="similarity">
    <text evidence="9">Belongs to the SecD/SecF family. SecD subfamily.</text>
</comment>
<feature type="transmembrane region" description="Helical" evidence="9">
    <location>
        <begin position="7"/>
        <end position="27"/>
    </location>
</feature>
<feature type="transmembrane region" description="Helical" evidence="9">
    <location>
        <begin position="854"/>
        <end position="874"/>
    </location>
</feature>
<feature type="domain" description="Protein export membrane protein SecD/SecF C-terminal" evidence="11">
    <location>
        <begin position="460"/>
        <end position="620"/>
    </location>
</feature>
<dbReference type="Gene3D" id="3.30.70.3220">
    <property type="match status" value="1"/>
</dbReference>
<dbReference type="GO" id="GO:0015450">
    <property type="term" value="F:protein-transporting ATPase activity"/>
    <property type="evidence" value="ECO:0007669"/>
    <property type="project" value="InterPro"/>
</dbReference>
<dbReference type="NCBIfam" id="TIGR00916">
    <property type="entry name" value="2A0604s01"/>
    <property type="match status" value="2"/>
</dbReference>
<organism evidence="14 15">
    <name type="scientific">Candidatus Cardinium hertigii</name>
    <dbReference type="NCBI Taxonomy" id="247481"/>
    <lineage>
        <taxon>Bacteria</taxon>
        <taxon>Pseudomonadati</taxon>
        <taxon>Bacteroidota</taxon>
        <taxon>Cytophagia</taxon>
        <taxon>Cytophagales</taxon>
        <taxon>Amoebophilaceae</taxon>
        <taxon>Candidatus Cardinium</taxon>
    </lineage>
</organism>
<evidence type="ECO:0000256" key="10">
    <source>
        <dbReference type="HAMAP-Rule" id="MF_01464"/>
    </source>
</evidence>
<dbReference type="HAMAP" id="MF_01464_B">
    <property type="entry name" value="SecF_B"/>
    <property type="match status" value="1"/>
</dbReference>
<gene>
    <name evidence="9" type="primary">secD</name>
    <name evidence="10" type="synonym">secF</name>
    <name evidence="14" type="ORF">EDM02_04725</name>
</gene>
<feature type="transmembrane region" description="Helical" evidence="9">
    <location>
        <begin position="500"/>
        <end position="520"/>
    </location>
</feature>
<evidence type="ECO:0000256" key="4">
    <source>
        <dbReference type="ARBA" id="ARBA00022692"/>
    </source>
</evidence>
<dbReference type="InterPro" id="IPR005665">
    <property type="entry name" value="SecF_bac"/>
</dbReference>
<evidence type="ECO:0000313" key="15">
    <source>
        <dbReference type="Proteomes" id="UP000270927"/>
    </source>
</evidence>
<evidence type="ECO:0000313" key="14">
    <source>
        <dbReference type="EMBL" id="ROT47154.1"/>
    </source>
</evidence>
<dbReference type="GO" id="GO:0043952">
    <property type="term" value="P:protein transport by the Sec complex"/>
    <property type="evidence" value="ECO:0007669"/>
    <property type="project" value="UniProtKB-UniRule"/>
</dbReference>
<dbReference type="NCBIfam" id="NF009585">
    <property type="entry name" value="PRK13024.1-5"/>
    <property type="match status" value="1"/>
</dbReference>
<dbReference type="PANTHER" id="PTHR30081:SF1">
    <property type="entry name" value="PROTEIN TRANSLOCASE SUBUNIT SECD"/>
    <property type="match status" value="1"/>
</dbReference>
<reference evidence="14 15" key="1">
    <citation type="submission" date="2018-09" db="EMBL/GenBank/DDBJ databases">
        <title>Comparative Genomics of Wolbachia-Cardinium Dual Endosymbiosis in a Plant-Parasitic Nematode.</title>
        <authorList>
            <person name="Brown A.M.V."/>
            <person name="Wasala S.K."/>
            <person name="Howe D.K."/>
            <person name="Peetz A.B."/>
            <person name="Zasada I.A."/>
            <person name="Denver D.R."/>
        </authorList>
    </citation>
    <scope>NUCLEOTIDE SEQUENCE [LARGE SCALE GENOMIC DNA]</scope>
    <source>
        <strain evidence="14 15">Pp_1</strain>
    </source>
</reference>
<dbReference type="NCBIfam" id="TIGR01129">
    <property type="entry name" value="secD"/>
    <property type="match status" value="1"/>
</dbReference>
<keyword evidence="15" id="KW-1185">Reference proteome</keyword>
<name>A0A3N2QBG5_9BACT</name>
<dbReference type="EMBL" id="RARA01000026">
    <property type="protein sequence ID" value="ROT47154.1"/>
    <property type="molecule type" value="Genomic_DNA"/>
</dbReference>
<dbReference type="GO" id="GO:0006605">
    <property type="term" value="P:protein targeting"/>
    <property type="evidence" value="ECO:0007669"/>
    <property type="project" value="UniProtKB-UniRule"/>
</dbReference>
<evidence type="ECO:0000256" key="3">
    <source>
        <dbReference type="ARBA" id="ARBA00022475"/>
    </source>
</evidence>
<feature type="domain" description="Protein export membrane protein SecD/SecF C-terminal" evidence="11">
    <location>
        <begin position="773"/>
        <end position="956"/>
    </location>
</feature>
<dbReference type="InterPro" id="IPR048634">
    <property type="entry name" value="SecD_SecF_C"/>
</dbReference>
<comment type="subunit">
    <text evidence="9">Forms a complex with SecF. Part of the essential Sec protein translocation apparatus which comprises SecA, SecYEG and auxiliary proteins SecDF. Other proteins may also be involved.</text>
</comment>
<dbReference type="Pfam" id="PF21760">
    <property type="entry name" value="SecD_1st"/>
    <property type="match status" value="1"/>
</dbReference>
<dbReference type="InterPro" id="IPR048631">
    <property type="entry name" value="SecD_1st"/>
</dbReference>
<evidence type="ECO:0000259" key="13">
    <source>
        <dbReference type="Pfam" id="PF22599"/>
    </source>
</evidence>
<keyword evidence="7 9" id="KW-0811">Translocation</keyword>
<evidence type="ECO:0000256" key="8">
    <source>
        <dbReference type="ARBA" id="ARBA00023136"/>
    </source>
</evidence>
<feature type="transmembrane region" description="Helical" evidence="9">
    <location>
        <begin position="795"/>
        <end position="813"/>
    </location>
</feature>
<dbReference type="Pfam" id="PF22599">
    <property type="entry name" value="SecDF_P1_head"/>
    <property type="match status" value="1"/>
</dbReference>
<dbReference type="NCBIfam" id="TIGR00966">
    <property type="entry name" value="transloc_SecF"/>
    <property type="match status" value="1"/>
</dbReference>
<accession>A0A3N2QBG5</accession>
<dbReference type="PANTHER" id="PTHR30081">
    <property type="entry name" value="PROTEIN-EXPORT MEMBRANE PROTEIN SEC"/>
    <property type="match status" value="1"/>
</dbReference>
<evidence type="ECO:0000256" key="1">
    <source>
        <dbReference type="ARBA" id="ARBA00004651"/>
    </source>
</evidence>
<feature type="transmembrane region" description="Helical" evidence="9">
    <location>
        <begin position="929"/>
        <end position="953"/>
    </location>
</feature>
<dbReference type="InterPro" id="IPR005791">
    <property type="entry name" value="SecD"/>
</dbReference>
<keyword evidence="3 9" id="KW-1003">Cell membrane</keyword>
<dbReference type="HAMAP" id="MF_01463_B">
    <property type="entry name" value="SecD_B"/>
    <property type="match status" value="1"/>
</dbReference>
<evidence type="ECO:0000259" key="11">
    <source>
        <dbReference type="Pfam" id="PF02355"/>
    </source>
</evidence>
<feature type="transmembrane region" description="Helical" evidence="9">
    <location>
        <begin position="905"/>
        <end position="923"/>
    </location>
</feature>
<evidence type="ECO:0000259" key="12">
    <source>
        <dbReference type="Pfam" id="PF21760"/>
    </source>
</evidence>
<evidence type="ECO:0000256" key="9">
    <source>
        <dbReference type="HAMAP-Rule" id="MF_01463"/>
    </source>
</evidence>
<keyword evidence="5 9" id="KW-0653">Protein transport</keyword>
<protein>
    <recommendedName>
        <fullName evidence="9 10">Multifunctional fusion protein</fullName>
    </recommendedName>
    <domain>
        <recommendedName>
            <fullName evidence="9">Protein translocase subunit SecD</fullName>
        </recommendedName>
    </domain>
    <domain>
        <recommendedName>
            <fullName evidence="10">Protein-export membrane protein SecF</fullName>
        </recommendedName>
    </domain>
</protein>
<comment type="subcellular location">
    <subcellularLocation>
        <location evidence="1 9">Cell membrane</location>
        <topology evidence="1 9">Multi-pass membrane protein</topology>
    </subcellularLocation>
</comment>
<dbReference type="Gene3D" id="3.30.1360.200">
    <property type="match status" value="1"/>
</dbReference>
<dbReference type="SUPFAM" id="SSF82866">
    <property type="entry name" value="Multidrug efflux transporter AcrB transmembrane domain"/>
    <property type="match status" value="2"/>
</dbReference>
<feature type="transmembrane region" description="Helical" evidence="9">
    <location>
        <begin position="575"/>
        <end position="593"/>
    </location>
</feature>
<keyword evidence="8 9" id="KW-0472">Membrane</keyword>
<dbReference type="GO" id="GO:0065002">
    <property type="term" value="P:intracellular protein transmembrane transport"/>
    <property type="evidence" value="ECO:0007669"/>
    <property type="project" value="UniProtKB-UniRule"/>
</dbReference>
<feature type="domain" description="SecDF P1 head subdomain" evidence="13">
    <location>
        <begin position="357"/>
        <end position="454"/>
    </location>
</feature>